<gene>
    <name evidence="2" type="ORF">GCM10009710_09140</name>
</gene>
<keyword evidence="3" id="KW-1185">Reference proteome</keyword>
<proteinExistence type="predicted"/>
<dbReference type="InterPro" id="IPR014719">
    <property type="entry name" value="Ribosomal_bL12_C/ClpS-like"/>
</dbReference>
<evidence type="ECO:0000313" key="2">
    <source>
        <dbReference type="EMBL" id="GAA1730707.1"/>
    </source>
</evidence>
<comment type="caution">
    <text evidence="2">The sequence shown here is derived from an EMBL/GenBank/DDBJ whole genome shotgun (WGS) entry which is preliminary data.</text>
</comment>
<evidence type="ECO:0000256" key="1">
    <source>
        <dbReference type="SAM" id="Phobius"/>
    </source>
</evidence>
<keyword evidence="1" id="KW-1133">Transmembrane helix</keyword>
<evidence type="ECO:0000313" key="3">
    <source>
        <dbReference type="Proteomes" id="UP001501057"/>
    </source>
</evidence>
<protein>
    <recommendedName>
        <fullName evidence="4">Ribosomal protein L7/L12 C-terminal domain-containing protein</fullName>
    </recommendedName>
</protein>
<reference evidence="2 3" key="1">
    <citation type="journal article" date="2019" name="Int. J. Syst. Evol. Microbiol.">
        <title>The Global Catalogue of Microorganisms (GCM) 10K type strain sequencing project: providing services to taxonomists for standard genome sequencing and annotation.</title>
        <authorList>
            <consortium name="The Broad Institute Genomics Platform"/>
            <consortium name="The Broad Institute Genome Sequencing Center for Infectious Disease"/>
            <person name="Wu L."/>
            <person name="Ma J."/>
        </authorList>
    </citation>
    <scope>NUCLEOTIDE SEQUENCE [LARGE SCALE GENOMIC DNA]</scope>
    <source>
        <strain evidence="2 3">JCM 13518</strain>
    </source>
</reference>
<organism evidence="2 3">
    <name type="scientific">Aeromicrobium alkaliterrae</name>
    <dbReference type="NCBI Taxonomy" id="302168"/>
    <lineage>
        <taxon>Bacteria</taxon>
        <taxon>Bacillati</taxon>
        <taxon>Actinomycetota</taxon>
        <taxon>Actinomycetes</taxon>
        <taxon>Propionibacteriales</taxon>
        <taxon>Nocardioidaceae</taxon>
        <taxon>Aeromicrobium</taxon>
    </lineage>
</organism>
<sequence length="141" mass="15268">MSDSLLWSIVLAVSVVVLALGVLRGLRRPRQGPTVPVPLHLDERARSEISALVATDQKIQAIKRLREESRLGLAEAKGVIDHWDPATTGTPEAGPDLTDLESTTRAVVVAQGEVAAVKHVRDHTGWGLLEAKRFVDRLDGV</sequence>
<accession>A0ABN2JKQ2</accession>
<evidence type="ECO:0008006" key="4">
    <source>
        <dbReference type="Google" id="ProtNLM"/>
    </source>
</evidence>
<dbReference type="Proteomes" id="UP001501057">
    <property type="component" value="Unassembled WGS sequence"/>
</dbReference>
<dbReference type="EMBL" id="BAAAME010000002">
    <property type="protein sequence ID" value="GAA1730707.1"/>
    <property type="molecule type" value="Genomic_DNA"/>
</dbReference>
<name>A0ABN2JKQ2_9ACTN</name>
<keyword evidence="1" id="KW-0472">Membrane</keyword>
<keyword evidence="1" id="KW-0812">Transmembrane</keyword>
<dbReference type="RefSeq" id="WP_344198206.1">
    <property type="nucleotide sequence ID" value="NZ_BAAAME010000002.1"/>
</dbReference>
<feature type="transmembrane region" description="Helical" evidence="1">
    <location>
        <begin position="6"/>
        <end position="23"/>
    </location>
</feature>
<dbReference type="Gene3D" id="3.30.1390.10">
    <property type="match status" value="2"/>
</dbReference>